<reference evidence="12" key="4">
    <citation type="journal article" date="2015" name="G3 (Bethesda)">
        <title>Genome sequences of three phytopathogenic species of the Magnaporthaceae family of fungi.</title>
        <authorList>
            <person name="Okagaki L.H."/>
            <person name="Nunes C.C."/>
            <person name="Sailsbery J."/>
            <person name="Clay B."/>
            <person name="Brown D."/>
            <person name="John T."/>
            <person name="Oh Y."/>
            <person name="Young N."/>
            <person name="Fitzgerald M."/>
            <person name="Haas B.J."/>
            <person name="Zeng Q."/>
            <person name="Young S."/>
            <person name="Adiconis X."/>
            <person name="Fan L."/>
            <person name="Levin J.Z."/>
            <person name="Mitchell T.K."/>
            <person name="Okubara P.A."/>
            <person name="Farman M.L."/>
            <person name="Kohn L.M."/>
            <person name="Birren B."/>
            <person name="Ma L.-J."/>
            <person name="Dean R.A."/>
        </authorList>
    </citation>
    <scope>NUCLEOTIDE SEQUENCE</scope>
    <source>
        <strain evidence="12">R3-111a-1</strain>
    </source>
</reference>
<dbReference type="GO" id="GO:0046475">
    <property type="term" value="P:glycerophospholipid catabolic process"/>
    <property type="evidence" value="ECO:0007669"/>
    <property type="project" value="TreeGrafter"/>
</dbReference>
<evidence type="ECO:0000313" key="12">
    <source>
        <dbReference type="EnsemblFungi" id="EJT70344"/>
    </source>
</evidence>
<accession>J3PCZ9</accession>
<gene>
    <name evidence="12" type="primary">20351830</name>
    <name evidence="11" type="ORF">GGTG_11372</name>
</gene>
<evidence type="ECO:0000313" key="11">
    <source>
        <dbReference type="EMBL" id="EJT70344.1"/>
    </source>
</evidence>
<keyword evidence="13" id="KW-1185">Reference proteome</keyword>
<dbReference type="Pfam" id="PF01735">
    <property type="entry name" value="PLA2_B"/>
    <property type="match status" value="2"/>
</dbReference>
<proteinExistence type="inferred from homology"/>
<evidence type="ECO:0000256" key="7">
    <source>
        <dbReference type="ARBA" id="ARBA00023180"/>
    </source>
</evidence>
<evidence type="ECO:0000256" key="6">
    <source>
        <dbReference type="ARBA" id="ARBA00023098"/>
    </source>
</evidence>
<dbReference type="RefSeq" id="XP_009227522.1">
    <property type="nucleotide sequence ID" value="XM_009229258.1"/>
</dbReference>
<dbReference type="EMBL" id="GL385401">
    <property type="protein sequence ID" value="EJT70344.1"/>
    <property type="molecule type" value="Genomic_DNA"/>
</dbReference>
<reference evidence="12" key="5">
    <citation type="submission" date="2018-04" db="UniProtKB">
        <authorList>
            <consortium name="EnsemblFungi"/>
        </authorList>
    </citation>
    <scope>IDENTIFICATION</scope>
    <source>
        <strain evidence="12">R3-111a-1</strain>
    </source>
</reference>
<dbReference type="VEuPathDB" id="FungiDB:GGTG_11372"/>
<feature type="chain" id="PRO_5015019902" description="Lysophospholipase" evidence="9">
    <location>
        <begin position="18"/>
        <end position="683"/>
    </location>
</feature>
<evidence type="ECO:0000259" key="10">
    <source>
        <dbReference type="PROSITE" id="PS51210"/>
    </source>
</evidence>
<dbReference type="AlphaFoldDB" id="J3PCZ9"/>
<evidence type="ECO:0000256" key="9">
    <source>
        <dbReference type="RuleBase" id="RU362103"/>
    </source>
</evidence>
<dbReference type="PANTHER" id="PTHR10728">
    <property type="entry name" value="CYTOSOLIC PHOSPHOLIPASE A2"/>
    <property type="match status" value="1"/>
</dbReference>
<dbReference type="HOGENOM" id="CLU_014602_0_0_1"/>
<comment type="similarity">
    <text evidence="1 9">Belongs to the lysophospholipase family.</text>
</comment>
<protein>
    <recommendedName>
        <fullName evidence="2 9">Lysophospholipase</fullName>
        <ecNumber evidence="2 9">3.1.1.5</ecNumber>
    </recommendedName>
</protein>
<dbReference type="EnsemblFungi" id="EJT70344">
    <property type="protein sequence ID" value="EJT70344"/>
    <property type="gene ID" value="GGTG_11372"/>
</dbReference>
<keyword evidence="3 9" id="KW-0732">Signal</keyword>
<evidence type="ECO:0000313" key="13">
    <source>
        <dbReference type="Proteomes" id="UP000006039"/>
    </source>
</evidence>
<dbReference type="SUPFAM" id="SSF52151">
    <property type="entry name" value="FabD/lysophospholipase-like"/>
    <property type="match status" value="1"/>
</dbReference>
<dbReference type="GO" id="GO:0004623">
    <property type="term" value="F:phospholipase A2 activity"/>
    <property type="evidence" value="ECO:0007669"/>
    <property type="project" value="TreeGrafter"/>
</dbReference>
<dbReference type="GO" id="GO:0004622">
    <property type="term" value="F:phosphatidylcholine lysophospholipase activity"/>
    <property type="evidence" value="ECO:0007669"/>
    <property type="project" value="UniProtKB-EC"/>
</dbReference>
<reference evidence="11" key="3">
    <citation type="submission" date="2010-09" db="EMBL/GenBank/DDBJ databases">
        <title>Annotation of Gaeumannomyces graminis var. tritici R3-111a-1.</title>
        <authorList>
            <consortium name="The Broad Institute Genome Sequencing Platform"/>
            <person name="Ma L.-J."/>
            <person name="Dead R."/>
            <person name="Young S.K."/>
            <person name="Zeng Q."/>
            <person name="Gargeya S."/>
            <person name="Fitzgerald M."/>
            <person name="Haas B."/>
            <person name="Abouelleil A."/>
            <person name="Alvarado L."/>
            <person name="Arachchi H.M."/>
            <person name="Berlin A."/>
            <person name="Brown A."/>
            <person name="Chapman S.B."/>
            <person name="Chen Z."/>
            <person name="Dunbar C."/>
            <person name="Freedman E."/>
            <person name="Gearin G."/>
            <person name="Gellesch M."/>
            <person name="Goldberg J."/>
            <person name="Griggs A."/>
            <person name="Gujja S."/>
            <person name="Heiman D."/>
            <person name="Howarth C."/>
            <person name="Larson L."/>
            <person name="Lui A."/>
            <person name="MacDonald P.J.P."/>
            <person name="Mehta T."/>
            <person name="Montmayeur A."/>
            <person name="Murphy C."/>
            <person name="Neiman D."/>
            <person name="Pearson M."/>
            <person name="Priest M."/>
            <person name="Roberts A."/>
            <person name="Saif S."/>
            <person name="Shea T."/>
            <person name="Shenoy N."/>
            <person name="Sisk P."/>
            <person name="Stolte C."/>
            <person name="Sykes S."/>
            <person name="Yandava C."/>
            <person name="Wortman J."/>
            <person name="Nusbaum C."/>
            <person name="Birren B."/>
        </authorList>
    </citation>
    <scope>NUCLEOTIDE SEQUENCE</scope>
    <source>
        <strain evidence="11">R3-111a-1</strain>
    </source>
</reference>
<dbReference type="STRING" id="644352.J3PCZ9"/>
<dbReference type="PANTHER" id="PTHR10728:SF33">
    <property type="entry name" value="LYSOPHOSPHOLIPASE 1-RELATED"/>
    <property type="match status" value="1"/>
</dbReference>
<keyword evidence="5 8" id="KW-0442">Lipid degradation</keyword>
<evidence type="ECO:0000256" key="3">
    <source>
        <dbReference type="ARBA" id="ARBA00022729"/>
    </source>
</evidence>
<evidence type="ECO:0000256" key="4">
    <source>
        <dbReference type="ARBA" id="ARBA00022801"/>
    </source>
</evidence>
<keyword evidence="7" id="KW-0325">Glycoprotein</keyword>
<evidence type="ECO:0000256" key="8">
    <source>
        <dbReference type="PROSITE-ProRule" id="PRU00555"/>
    </source>
</evidence>
<dbReference type="EC" id="3.1.1.5" evidence="2 9"/>
<reference evidence="13" key="1">
    <citation type="submission" date="2010-07" db="EMBL/GenBank/DDBJ databases">
        <title>The genome sequence of Gaeumannomyces graminis var. tritici strain R3-111a-1.</title>
        <authorList>
            <consortium name="The Broad Institute Genome Sequencing Platform"/>
            <person name="Ma L.-J."/>
            <person name="Dead R."/>
            <person name="Young S."/>
            <person name="Zeng Q."/>
            <person name="Koehrsen M."/>
            <person name="Alvarado L."/>
            <person name="Berlin A."/>
            <person name="Chapman S.B."/>
            <person name="Chen Z."/>
            <person name="Freedman E."/>
            <person name="Gellesch M."/>
            <person name="Goldberg J."/>
            <person name="Griggs A."/>
            <person name="Gujja S."/>
            <person name="Heilman E.R."/>
            <person name="Heiman D."/>
            <person name="Hepburn T."/>
            <person name="Howarth C."/>
            <person name="Jen D."/>
            <person name="Larson L."/>
            <person name="Mehta T."/>
            <person name="Neiman D."/>
            <person name="Pearson M."/>
            <person name="Roberts A."/>
            <person name="Saif S."/>
            <person name="Shea T."/>
            <person name="Shenoy N."/>
            <person name="Sisk P."/>
            <person name="Stolte C."/>
            <person name="Sykes S."/>
            <person name="Walk T."/>
            <person name="White J."/>
            <person name="Yandava C."/>
            <person name="Haas B."/>
            <person name="Nusbaum C."/>
            <person name="Birren B."/>
        </authorList>
    </citation>
    <scope>NUCLEOTIDE SEQUENCE [LARGE SCALE GENOMIC DNA]</scope>
    <source>
        <strain evidence="13">R3-111a-1</strain>
    </source>
</reference>
<dbReference type="InterPro" id="IPR002642">
    <property type="entry name" value="LysoPLipase_cat_dom"/>
</dbReference>
<dbReference type="Gene3D" id="3.40.1090.10">
    <property type="entry name" value="Cytosolic phospholipase A2 catalytic domain"/>
    <property type="match status" value="1"/>
</dbReference>
<keyword evidence="4 8" id="KW-0378">Hydrolase</keyword>
<feature type="signal peptide" evidence="9">
    <location>
        <begin position="1"/>
        <end position="17"/>
    </location>
</feature>
<dbReference type="OrthoDB" id="4084751at2759"/>
<keyword evidence="6 8" id="KW-0443">Lipid metabolism</keyword>
<name>J3PCZ9_GAET3</name>
<sequence>MSPTLIIACLLIPLAAGQRASNITLAPSIVECPQRGEWIRPAARGLSPAEAAWVRGRKAAAVSSLESYLASIDMGDFDKAQYIQRLRGGGSSCDHRPAGTDAPVIGMCISGGGWGSAITGVGALRAFDARQPASVAAGTGGLLQSMTYISGLSGGAWPVTSLAVGGFPVIDDLIASWRTNISRVSGVITDSQWAARPETMFAQLANKALARFNVSVADFLGQAFSWEAAPYTHGGLTFTWSGISGLNKFRKFGMPFPILQSVGLDASDEEFYGLKVPRRNSTNWEFNPFEFGTFEGPRGGFMPMEFLGTPLSTGKPMNSSLCVKAFDSVAFVVGASGNAFNFWYIASKSNGTNGRFSKRELSSSTRATLAWLAEAASKPAAGVSRAVSRAVRRTMRSPWTALRSSPPFPKLDKRTPIFSNDDIDGIVTVFKAFFNYTLQELTYTTLSNPFRNTNFTQNSLWSPDALVLADGSETLNALPMPVLARPERRLDFIIAWDDSEDVALNWQNGTNLYTSYLQSLTNAQGPIPFPKVPPPATFVARGYNHRPTLFGCDTSLTTTPERGHESPIVLYLANAPYSAFTNYSDFQSALSLEQTRQVMVNSFDLVTQGNGTLARDWPRCLACAVVERSRARLGMPRAAACDTCFAKWCWDGTEAVGPVGDVDLRMALNPGVSFAEWNKTNPF</sequence>
<organism evidence="11">
    <name type="scientific">Gaeumannomyces tritici (strain R3-111a-1)</name>
    <name type="common">Wheat and barley take-all root rot fungus</name>
    <name type="synonym">Gaeumannomyces graminis var. tritici</name>
    <dbReference type="NCBI Taxonomy" id="644352"/>
    <lineage>
        <taxon>Eukaryota</taxon>
        <taxon>Fungi</taxon>
        <taxon>Dikarya</taxon>
        <taxon>Ascomycota</taxon>
        <taxon>Pezizomycotina</taxon>
        <taxon>Sordariomycetes</taxon>
        <taxon>Sordariomycetidae</taxon>
        <taxon>Magnaporthales</taxon>
        <taxon>Magnaporthaceae</taxon>
        <taxon>Gaeumannomyces</taxon>
    </lineage>
</organism>
<dbReference type="eggNOG" id="KOG1325">
    <property type="taxonomic scope" value="Eukaryota"/>
</dbReference>
<evidence type="ECO:0000256" key="2">
    <source>
        <dbReference type="ARBA" id="ARBA00013274"/>
    </source>
</evidence>
<feature type="domain" description="PLA2c" evidence="10">
    <location>
        <begin position="31"/>
        <end position="655"/>
    </location>
</feature>
<reference evidence="11" key="2">
    <citation type="submission" date="2010-07" db="EMBL/GenBank/DDBJ databases">
        <authorList>
            <consortium name="The Broad Institute Genome Sequencing Platform"/>
            <consortium name="Broad Institute Genome Sequencing Center for Infectious Disease"/>
            <person name="Ma L.-J."/>
            <person name="Dead R."/>
            <person name="Young S."/>
            <person name="Zeng Q."/>
            <person name="Koehrsen M."/>
            <person name="Alvarado L."/>
            <person name="Berlin A."/>
            <person name="Chapman S.B."/>
            <person name="Chen Z."/>
            <person name="Freedman E."/>
            <person name="Gellesch M."/>
            <person name="Goldberg J."/>
            <person name="Griggs A."/>
            <person name="Gujja S."/>
            <person name="Heilman E.R."/>
            <person name="Heiman D."/>
            <person name="Hepburn T."/>
            <person name="Howarth C."/>
            <person name="Jen D."/>
            <person name="Larson L."/>
            <person name="Mehta T."/>
            <person name="Neiman D."/>
            <person name="Pearson M."/>
            <person name="Roberts A."/>
            <person name="Saif S."/>
            <person name="Shea T."/>
            <person name="Shenoy N."/>
            <person name="Sisk P."/>
            <person name="Stolte C."/>
            <person name="Sykes S."/>
            <person name="Walk T."/>
            <person name="White J."/>
            <person name="Yandava C."/>
            <person name="Haas B."/>
            <person name="Nusbaum C."/>
            <person name="Birren B."/>
        </authorList>
    </citation>
    <scope>NUCLEOTIDE SEQUENCE</scope>
    <source>
        <strain evidence="11">R3-111a-1</strain>
    </source>
</reference>
<comment type="catalytic activity">
    <reaction evidence="9">
        <text>a 1-acyl-sn-glycero-3-phosphocholine + H2O = sn-glycerol 3-phosphocholine + a fatty acid + H(+)</text>
        <dbReference type="Rhea" id="RHEA:15177"/>
        <dbReference type="ChEBI" id="CHEBI:15377"/>
        <dbReference type="ChEBI" id="CHEBI:15378"/>
        <dbReference type="ChEBI" id="CHEBI:16870"/>
        <dbReference type="ChEBI" id="CHEBI:28868"/>
        <dbReference type="ChEBI" id="CHEBI:58168"/>
        <dbReference type="EC" id="3.1.1.5"/>
    </reaction>
</comment>
<dbReference type="GeneID" id="20351830"/>
<evidence type="ECO:0000256" key="1">
    <source>
        <dbReference type="ARBA" id="ARBA00008780"/>
    </source>
</evidence>
<dbReference type="PROSITE" id="PS51210">
    <property type="entry name" value="PLA2C"/>
    <property type="match status" value="1"/>
</dbReference>
<dbReference type="Proteomes" id="UP000006039">
    <property type="component" value="Unassembled WGS sequence"/>
</dbReference>
<dbReference type="InterPro" id="IPR016035">
    <property type="entry name" value="Acyl_Trfase/lysoPLipase"/>
</dbReference>
<dbReference type="GO" id="GO:0005829">
    <property type="term" value="C:cytosol"/>
    <property type="evidence" value="ECO:0007669"/>
    <property type="project" value="TreeGrafter"/>
</dbReference>
<evidence type="ECO:0000256" key="5">
    <source>
        <dbReference type="ARBA" id="ARBA00022963"/>
    </source>
</evidence>
<dbReference type="SMART" id="SM00022">
    <property type="entry name" value="PLAc"/>
    <property type="match status" value="1"/>
</dbReference>